<dbReference type="Ensembl" id="ENSPMET00000005255.1">
    <property type="protein sequence ID" value="ENSPMEP00000006769.1"/>
    <property type="gene ID" value="ENSPMEG00000008319.1"/>
</dbReference>
<feature type="domain" description="Dedicator of cytokinesis C/D N-terminal" evidence="1">
    <location>
        <begin position="48"/>
        <end position="90"/>
    </location>
</feature>
<dbReference type="AlphaFoldDB" id="A0A3B3WVU5"/>
<evidence type="ECO:0000313" key="2">
    <source>
        <dbReference type="Ensembl" id="ENSPMEP00000006769.1"/>
    </source>
</evidence>
<reference evidence="2" key="2">
    <citation type="submission" date="2025-09" db="UniProtKB">
        <authorList>
            <consortium name="Ensembl"/>
        </authorList>
    </citation>
    <scope>IDENTIFICATION</scope>
</reference>
<dbReference type="InterPro" id="IPR021816">
    <property type="entry name" value="DOCK_C/D_N"/>
</dbReference>
<protein>
    <recommendedName>
        <fullName evidence="1">Dedicator of cytokinesis C/D N-terminal domain-containing protein</fullName>
    </recommendedName>
</protein>
<evidence type="ECO:0000259" key="1">
    <source>
        <dbReference type="Pfam" id="PF11878"/>
    </source>
</evidence>
<proteinExistence type="predicted"/>
<reference evidence="2" key="1">
    <citation type="submission" date="2025-08" db="UniProtKB">
        <authorList>
            <consortium name="Ensembl"/>
        </authorList>
    </citation>
    <scope>IDENTIFICATION</scope>
</reference>
<dbReference type="STRING" id="48701.ENSPMEP00000006769"/>
<organism evidence="2 3">
    <name type="scientific">Poecilia mexicana</name>
    <dbReference type="NCBI Taxonomy" id="48701"/>
    <lineage>
        <taxon>Eukaryota</taxon>
        <taxon>Metazoa</taxon>
        <taxon>Chordata</taxon>
        <taxon>Craniata</taxon>
        <taxon>Vertebrata</taxon>
        <taxon>Euteleostomi</taxon>
        <taxon>Actinopterygii</taxon>
        <taxon>Neopterygii</taxon>
        <taxon>Teleostei</taxon>
        <taxon>Neoteleostei</taxon>
        <taxon>Acanthomorphata</taxon>
        <taxon>Ovalentaria</taxon>
        <taxon>Atherinomorphae</taxon>
        <taxon>Cyprinodontiformes</taxon>
        <taxon>Poeciliidae</taxon>
        <taxon>Poeciliinae</taxon>
        <taxon>Poecilia</taxon>
    </lineage>
</organism>
<dbReference type="Pfam" id="PF11878">
    <property type="entry name" value="DOCK_C-D_N"/>
    <property type="match status" value="1"/>
</dbReference>
<evidence type="ECO:0000313" key="3">
    <source>
        <dbReference type="Proteomes" id="UP000261480"/>
    </source>
</evidence>
<keyword evidence="3" id="KW-1185">Reference proteome</keyword>
<name>A0A3B3WVU5_9TELE</name>
<dbReference type="Proteomes" id="UP000261480">
    <property type="component" value="Unplaced"/>
</dbReference>
<sequence length="136" mass="15490">MAAESTRRFTKNLLKPGSAAEIRQTACNAVRHSAVTVSGPLWIQEKPKLIDPLDYEAVISELWEELKEDPLRELLLFPDNDFSGSYLHSDFIESLAHKATRNLSVASALFRLTIWMLENNWVCCWTFVKMSHLNPG</sequence>
<accession>A0A3B3WVU5</accession>